<keyword evidence="7" id="KW-1185">Reference proteome</keyword>
<dbReference type="Pfam" id="PF14555">
    <property type="entry name" value="UBA_4"/>
    <property type="match status" value="1"/>
</dbReference>
<dbReference type="Gene3D" id="1.10.238.200">
    <property type="entry name" value="Cullin, PONY binding domain"/>
    <property type="match status" value="1"/>
</dbReference>
<evidence type="ECO:0000313" key="7">
    <source>
        <dbReference type="Proteomes" id="UP001150062"/>
    </source>
</evidence>
<dbReference type="AlphaFoldDB" id="A0AAV8AEK5"/>
<dbReference type="Proteomes" id="UP001150062">
    <property type="component" value="Unassembled WGS sequence"/>
</dbReference>
<dbReference type="Gene3D" id="1.10.8.10">
    <property type="entry name" value="DNA helicase RuvA subunit, C-terminal domain"/>
    <property type="match status" value="1"/>
</dbReference>
<comment type="caution">
    <text evidence="4">The sequence shown here is derived from an EMBL/GenBank/DDBJ whole genome shotgun (WGS) entry which is preliminary data.</text>
</comment>
<dbReference type="InterPro" id="IPR042460">
    <property type="entry name" value="DCN1-like_PONY"/>
</dbReference>
<organism evidence="4 6">
    <name type="scientific">Anaeramoeba flamelloides</name>
    <dbReference type="NCBI Taxonomy" id="1746091"/>
    <lineage>
        <taxon>Eukaryota</taxon>
        <taxon>Metamonada</taxon>
        <taxon>Anaeramoebidae</taxon>
        <taxon>Anaeramoeba</taxon>
    </lineage>
</organism>
<dbReference type="SUPFAM" id="SSF46934">
    <property type="entry name" value="UBA-like"/>
    <property type="match status" value="1"/>
</dbReference>
<dbReference type="Proteomes" id="UP001146793">
    <property type="component" value="Unassembled WGS sequence"/>
</dbReference>
<dbReference type="InterPro" id="IPR011992">
    <property type="entry name" value="EF-hand-dom_pair"/>
</dbReference>
<dbReference type="EMBL" id="JAOAOG010000004">
    <property type="protein sequence ID" value="KAJ6255421.1"/>
    <property type="molecule type" value="Genomic_DNA"/>
</dbReference>
<dbReference type="FunFam" id="1.10.238.200:FF:000003">
    <property type="entry name" value="DCN1-like protein 3"/>
    <property type="match status" value="1"/>
</dbReference>
<dbReference type="PROSITE" id="PS51229">
    <property type="entry name" value="DCUN1"/>
    <property type="match status" value="1"/>
</dbReference>
<name>A0AAV8AEK5_9EUKA</name>
<dbReference type="InterPro" id="IPR005176">
    <property type="entry name" value="PONY_dom"/>
</dbReference>
<dbReference type="Pfam" id="PF03556">
    <property type="entry name" value="Cullin_binding"/>
    <property type="match status" value="1"/>
</dbReference>
<dbReference type="Gene3D" id="1.10.238.10">
    <property type="entry name" value="EF-hand"/>
    <property type="match status" value="1"/>
</dbReference>
<dbReference type="GO" id="GO:0000151">
    <property type="term" value="C:ubiquitin ligase complex"/>
    <property type="evidence" value="ECO:0007669"/>
    <property type="project" value="TreeGrafter"/>
</dbReference>
<evidence type="ECO:0000256" key="1">
    <source>
        <dbReference type="ARBA" id="ARBA00022786"/>
    </source>
</evidence>
<keyword evidence="1" id="KW-0833">Ubl conjugation pathway</keyword>
<reference evidence="5" key="1">
    <citation type="submission" date="2022-08" db="EMBL/GenBank/DDBJ databases">
        <title>Novel sulfate-reducing endosymbionts in the free-living metamonad Anaeramoeba.</title>
        <authorList>
            <person name="Jerlstrom-Hultqvist J."/>
            <person name="Cepicka I."/>
            <person name="Gallot-Lavallee L."/>
            <person name="Salas-Leiva D."/>
            <person name="Curtis B.A."/>
            <person name="Zahonova K."/>
            <person name="Pipaliya S."/>
            <person name="Dacks J."/>
            <person name="Roger A.J."/>
        </authorList>
    </citation>
    <scope>NUCLEOTIDE SEQUENCE</scope>
    <source>
        <strain evidence="5">Schooner1</strain>
    </source>
</reference>
<evidence type="ECO:0000259" key="3">
    <source>
        <dbReference type="PROSITE" id="PS51229"/>
    </source>
</evidence>
<comment type="function">
    <text evidence="2">Neddylation of cullins play an essential role in the regulation of SCF-type complexes activity.</text>
</comment>
<gene>
    <name evidence="4" type="ORF">M0812_03837</name>
    <name evidence="5" type="ORF">M0813_11297</name>
</gene>
<evidence type="ECO:0000313" key="4">
    <source>
        <dbReference type="EMBL" id="KAJ3452074.1"/>
    </source>
</evidence>
<reference evidence="4" key="2">
    <citation type="submission" date="2022-08" db="EMBL/GenBank/DDBJ databases">
        <title>Novel sulphate-reducing endosymbionts in the free-living metamonad Anaeramoeba.</title>
        <authorList>
            <person name="Jerlstrom-Hultqvist J."/>
            <person name="Cepicka I."/>
            <person name="Gallot-Lavallee L."/>
            <person name="Salas-Leiva D."/>
            <person name="Curtis B.A."/>
            <person name="Zahonova K."/>
            <person name="Pipaliya S."/>
            <person name="Dacks J."/>
            <person name="Roger A.J."/>
        </authorList>
    </citation>
    <scope>NUCLEOTIDE SEQUENCE</scope>
    <source>
        <strain evidence="4">Busselton2</strain>
    </source>
</reference>
<proteinExistence type="predicted"/>
<protein>
    <recommendedName>
        <fullName evidence="2">Defective in cullin neddylation protein</fullName>
    </recommendedName>
</protein>
<dbReference type="GO" id="GO:0097602">
    <property type="term" value="F:cullin family protein binding"/>
    <property type="evidence" value="ECO:0007669"/>
    <property type="project" value="TreeGrafter"/>
</dbReference>
<dbReference type="GO" id="GO:0031624">
    <property type="term" value="F:ubiquitin conjugating enzyme binding"/>
    <property type="evidence" value="ECO:0007669"/>
    <property type="project" value="TreeGrafter"/>
</dbReference>
<feature type="domain" description="DCUN1" evidence="3">
    <location>
        <begin position="79"/>
        <end position="268"/>
    </location>
</feature>
<accession>A0AAV8AEK5</accession>
<dbReference type="GO" id="GO:0032182">
    <property type="term" value="F:ubiquitin-like protein binding"/>
    <property type="evidence" value="ECO:0007669"/>
    <property type="project" value="TreeGrafter"/>
</dbReference>
<dbReference type="InterPro" id="IPR009060">
    <property type="entry name" value="UBA-like_sf"/>
</dbReference>
<dbReference type="PANTHER" id="PTHR12281:SF31">
    <property type="entry name" value="DCN1-LIKE PROTEIN 3"/>
    <property type="match status" value="1"/>
</dbReference>
<dbReference type="InterPro" id="IPR014764">
    <property type="entry name" value="DCN-prot"/>
</dbReference>
<dbReference type="GO" id="GO:0045116">
    <property type="term" value="P:protein neddylation"/>
    <property type="evidence" value="ECO:0007669"/>
    <property type="project" value="TreeGrafter"/>
</dbReference>
<sequence>MSLNNSQNEKVRQFMVFTNAPLEFSKNVLSTYNWQLDRAIDQYFTQNLSAQVEREKELEEQNKKKIIEEKRKKYQKTYTNRDKIRTLFNKYKDQETGFIEFQGLASLLEDIELDLLDIKALIFCWFFRAKEQGKFTRDEFIEGMVSLNCDCIEDLKKRKEFLIYDIDDKEQFKNFYHFVFDFSKEDPNHKFLTSEVASQLWKLLFKDKYKLTENWLEFLTKEECKKKTISFDVWRCIVDFLGSVKEVSDYNENEAWPVIIDEFMDYMKEEKN</sequence>
<dbReference type="EMBL" id="JANTQA010000008">
    <property type="protein sequence ID" value="KAJ3452074.1"/>
    <property type="molecule type" value="Genomic_DNA"/>
</dbReference>
<dbReference type="GO" id="GO:0005886">
    <property type="term" value="C:plasma membrane"/>
    <property type="evidence" value="ECO:0007669"/>
    <property type="project" value="UniProtKB-ARBA"/>
</dbReference>
<evidence type="ECO:0000313" key="5">
    <source>
        <dbReference type="EMBL" id="KAJ6255421.1"/>
    </source>
</evidence>
<dbReference type="SUPFAM" id="SSF47473">
    <property type="entry name" value="EF-hand"/>
    <property type="match status" value="1"/>
</dbReference>
<dbReference type="PANTHER" id="PTHR12281">
    <property type="entry name" value="RP42 RELATED"/>
    <property type="match status" value="1"/>
</dbReference>
<evidence type="ECO:0000313" key="6">
    <source>
        <dbReference type="Proteomes" id="UP001146793"/>
    </source>
</evidence>
<evidence type="ECO:0000256" key="2">
    <source>
        <dbReference type="RuleBase" id="RU410713"/>
    </source>
</evidence>